<name>A0A151WID5_9HYME</name>
<organism evidence="1 2">
    <name type="scientific">Mycetomoellerius zeteki</name>
    <dbReference type="NCBI Taxonomy" id="64791"/>
    <lineage>
        <taxon>Eukaryota</taxon>
        <taxon>Metazoa</taxon>
        <taxon>Ecdysozoa</taxon>
        <taxon>Arthropoda</taxon>
        <taxon>Hexapoda</taxon>
        <taxon>Insecta</taxon>
        <taxon>Pterygota</taxon>
        <taxon>Neoptera</taxon>
        <taxon>Endopterygota</taxon>
        <taxon>Hymenoptera</taxon>
        <taxon>Apocrita</taxon>
        <taxon>Aculeata</taxon>
        <taxon>Formicoidea</taxon>
        <taxon>Formicidae</taxon>
        <taxon>Myrmicinae</taxon>
        <taxon>Mycetomoellerius</taxon>
    </lineage>
</organism>
<gene>
    <name evidence="1" type="ORF">ALC60_13354</name>
</gene>
<accession>A0A151WID5</accession>
<keyword evidence="2" id="KW-1185">Reference proteome</keyword>
<dbReference type="EMBL" id="KQ983089">
    <property type="protein sequence ID" value="KYQ47598.1"/>
    <property type="molecule type" value="Genomic_DNA"/>
</dbReference>
<proteinExistence type="predicted"/>
<reference evidence="1 2" key="1">
    <citation type="submission" date="2015-09" db="EMBL/GenBank/DDBJ databases">
        <title>Trachymyrmex zeteki WGS genome.</title>
        <authorList>
            <person name="Nygaard S."/>
            <person name="Hu H."/>
            <person name="Boomsma J."/>
            <person name="Zhang G."/>
        </authorList>
    </citation>
    <scope>NUCLEOTIDE SEQUENCE [LARGE SCALE GENOMIC DNA]</scope>
    <source>
        <strain evidence="1">Tzet28-1</strain>
        <tissue evidence="1">Whole body</tissue>
    </source>
</reference>
<protein>
    <submittedName>
        <fullName evidence="1">Uncharacterized protein</fullName>
    </submittedName>
</protein>
<evidence type="ECO:0000313" key="1">
    <source>
        <dbReference type="EMBL" id="KYQ47598.1"/>
    </source>
</evidence>
<evidence type="ECO:0000313" key="2">
    <source>
        <dbReference type="Proteomes" id="UP000075809"/>
    </source>
</evidence>
<dbReference type="AlphaFoldDB" id="A0A151WID5"/>
<sequence length="77" mass="9026">MSLFLERSLPGNVVISVLTAVKEKVTLPKRQRPSKKHLFWIRILPHSSIQIYTHKHSCCSRSTTREPTTREQRTIRD</sequence>
<dbReference type="Proteomes" id="UP000075809">
    <property type="component" value="Unassembled WGS sequence"/>
</dbReference>